<dbReference type="PANTHER" id="PTHR18964:SF169">
    <property type="entry name" value="N-ACETYLMANNOSAMINE KINASE"/>
    <property type="match status" value="1"/>
</dbReference>
<dbReference type="PANTHER" id="PTHR18964">
    <property type="entry name" value="ROK (REPRESSOR, ORF, KINASE) FAMILY"/>
    <property type="match status" value="1"/>
</dbReference>
<protein>
    <submittedName>
        <fullName evidence="2">Transcriptional regulator</fullName>
    </submittedName>
</protein>
<dbReference type="SUPFAM" id="SSF53067">
    <property type="entry name" value="Actin-like ATPase domain"/>
    <property type="match status" value="1"/>
</dbReference>
<evidence type="ECO:0000313" key="2">
    <source>
        <dbReference type="EMBL" id="GLQ93257.1"/>
    </source>
</evidence>
<proteinExistence type="predicted"/>
<dbReference type="InterPro" id="IPR043129">
    <property type="entry name" value="ATPase_NBD"/>
</dbReference>
<dbReference type="EMBL" id="BSOB01000017">
    <property type="protein sequence ID" value="GLQ93257.1"/>
    <property type="molecule type" value="Genomic_DNA"/>
</dbReference>
<evidence type="ECO:0000259" key="1">
    <source>
        <dbReference type="Pfam" id="PF12802"/>
    </source>
</evidence>
<keyword evidence="3" id="KW-1185">Reference proteome</keyword>
<name>A0ABQ5XR99_9GAMM</name>
<gene>
    <name evidence="2" type="ORF">GCM10007901_22080</name>
</gene>
<dbReference type="Proteomes" id="UP001156670">
    <property type="component" value="Unassembled WGS sequence"/>
</dbReference>
<dbReference type="Gene3D" id="3.30.420.40">
    <property type="match status" value="2"/>
</dbReference>
<dbReference type="InterPro" id="IPR000835">
    <property type="entry name" value="HTH_MarR-typ"/>
</dbReference>
<feature type="domain" description="HTH marR-type" evidence="1">
    <location>
        <begin position="28"/>
        <end position="82"/>
    </location>
</feature>
<reference evidence="3" key="1">
    <citation type="journal article" date="2019" name="Int. J. Syst. Evol. Microbiol.">
        <title>The Global Catalogue of Microorganisms (GCM) 10K type strain sequencing project: providing services to taxonomists for standard genome sequencing and annotation.</title>
        <authorList>
            <consortium name="The Broad Institute Genomics Platform"/>
            <consortium name="The Broad Institute Genome Sequencing Center for Infectious Disease"/>
            <person name="Wu L."/>
            <person name="Ma J."/>
        </authorList>
    </citation>
    <scope>NUCLEOTIDE SEQUENCE [LARGE SCALE GENOMIC DNA]</scope>
    <source>
        <strain evidence="3">NBRC 111980</strain>
    </source>
</reference>
<accession>A0ABQ5XR99</accession>
<dbReference type="InterPro" id="IPR036390">
    <property type="entry name" value="WH_DNA-bd_sf"/>
</dbReference>
<dbReference type="Pfam" id="PF12802">
    <property type="entry name" value="MarR_2"/>
    <property type="match status" value="1"/>
</dbReference>
<sequence>MSAPIPFAGELHSGFLRGDDAEVMVSANERDLLDLVRKSGTTTRAELGRATGLTAQSVMRLVDELVERGMLQFGEAVPQEGRGKPAMAVSLRANYAYAVGVSITTDSIALALMDFAGNVLAHHSEPMPALSRAALLRRVRTLVERLLRKARVNERRLFGVGIGMTGFFIGDGAKVNPPSPLDELALVELDALFADALDHPVWLDNDGSVAAIGESLHGLGRHYRDFAYFYFGHGFGGGVVMNGRCIRGAHGNTGEFAGMLPRLGLERAALETLRTLLNEDGLSLPDIQSMVDNYDPSWPAIEQWIKRVTPGLSVITSAVVAILDPQAIVFGGRIPEDLANRLIPHIEIDNVSRRGHARPVPRMMYAQTPFDAVATGAATLPFKECFFR</sequence>
<comment type="caution">
    <text evidence="2">The sequence shown here is derived from an EMBL/GenBank/DDBJ whole genome shotgun (WGS) entry which is preliminary data.</text>
</comment>
<evidence type="ECO:0000313" key="3">
    <source>
        <dbReference type="Proteomes" id="UP001156670"/>
    </source>
</evidence>
<organism evidence="2 3">
    <name type="scientific">Dyella acidisoli</name>
    <dbReference type="NCBI Taxonomy" id="1867834"/>
    <lineage>
        <taxon>Bacteria</taxon>
        <taxon>Pseudomonadati</taxon>
        <taxon>Pseudomonadota</taxon>
        <taxon>Gammaproteobacteria</taxon>
        <taxon>Lysobacterales</taxon>
        <taxon>Rhodanobacteraceae</taxon>
        <taxon>Dyella</taxon>
    </lineage>
</organism>
<dbReference type="Gene3D" id="1.10.10.10">
    <property type="entry name" value="Winged helix-like DNA-binding domain superfamily/Winged helix DNA-binding domain"/>
    <property type="match status" value="1"/>
</dbReference>
<dbReference type="InterPro" id="IPR036388">
    <property type="entry name" value="WH-like_DNA-bd_sf"/>
</dbReference>
<dbReference type="SUPFAM" id="SSF46785">
    <property type="entry name" value="Winged helix' DNA-binding domain"/>
    <property type="match status" value="1"/>
</dbReference>
<dbReference type="InterPro" id="IPR000600">
    <property type="entry name" value="ROK"/>
</dbReference>
<dbReference type="Pfam" id="PF00480">
    <property type="entry name" value="ROK"/>
    <property type="match status" value="1"/>
</dbReference>